<dbReference type="GO" id="GO:0006388">
    <property type="term" value="P:tRNA splicing, via endonucleolytic cleavage and ligation"/>
    <property type="evidence" value="ECO:0007669"/>
    <property type="project" value="InterPro"/>
</dbReference>
<evidence type="ECO:0000259" key="4">
    <source>
        <dbReference type="Pfam" id="PF09511"/>
    </source>
</evidence>
<dbReference type="InterPro" id="IPR015965">
    <property type="entry name" value="tRNA_lig_PDEase"/>
</dbReference>
<evidence type="ECO:0000313" key="6">
    <source>
        <dbReference type="Proteomes" id="UP000054549"/>
    </source>
</evidence>
<feature type="region of interest" description="Disordered" evidence="1">
    <location>
        <begin position="504"/>
        <end position="531"/>
    </location>
</feature>
<feature type="region of interest" description="Disordered" evidence="1">
    <location>
        <begin position="569"/>
        <end position="590"/>
    </location>
</feature>
<feature type="compositionally biased region" description="Low complexity" evidence="1">
    <location>
        <begin position="579"/>
        <end position="590"/>
    </location>
</feature>
<name>A0A0C2WSW2_AMAMK</name>
<keyword evidence="6" id="KW-1185">Reference proteome</keyword>
<accession>A0A0C2WSW2</accession>
<dbReference type="GO" id="GO:0005524">
    <property type="term" value="F:ATP binding"/>
    <property type="evidence" value="ECO:0007669"/>
    <property type="project" value="InterPro"/>
</dbReference>
<dbReference type="OrthoDB" id="276239at2759"/>
<dbReference type="STRING" id="946122.A0A0C2WSW2"/>
<evidence type="ECO:0000259" key="3">
    <source>
        <dbReference type="Pfam" id="PF08303"/>
    </source>
</evidence>
<gene>
    <name evidence="5" type="ORF">M378DRAFT_198211</name>
</gene>
<dbReference type="Pfam" id="PF09511">
    <property type="entry name" value="RNA_lig_T4_1"/>
    <property type="match status" value="1"/>
</dbReference>
<feature type="compositionally biased region" description="Basic residues" evidence="1">
    <location>
        <begin position="512"/>
        <end position="525"/>
    </location>
</feature>
<dbReference type="EMBL" id="KN818246">
    <property type="protein sequence ID" value="KIL64802.1"/>
    <property type="molecule type" value="Genomic_DNA"/>
</dbReference>
<evidence type="ECO:0000313" key="5">
    <source>
        <dbReference type="EMBL" id="KIL64802.1"/>
    </source>
</evidence>
<dbReference type="InterPro" id="IPR019039">
    <property type="entry name" value="T4-Rnl1-like_N"/>
</dbReference>
<dbReference type="GO" id="GO:0005634">
    <property type="term" value="C:nucleus"/>
    <property type="evidence" value="ECO:0007669"/>
    <property type="project" value="TreeGrafter"/>
</dbReference>
<dbReference type="Proteomes" id="UP000054549">
    <property type="component" value="Unassembled WGS sequence"/>
</dbReference>
<proteinExistence type="predicted"/>
<feature type="domain" description="T4 RNA ligase 1-like N-terminal" evidence="4">
    <location>
        <begin position="83"/>
        <end position="334"/>
    </location>
</feature>
<feature type="compositionally biased region" description="Polar residues" evidence="1">
    <location>
        <begin position="569"/>
        <end position="578"/>
    </location>
</feature>
<dbReference type="PANTHER" id="PTHR32004">
    <property type="entry name" value="TRNA LIGASE"/>
    <property type="match status" value="1"/>
</dbReference>
<dbReference type="PANTHER" id="PTHR32004:SF1">
    <property type="entry name" value="TRNA LIGASE"/>
    <property type="match status" value="1"/>
</dbReference>
<protein>
    <recommendedName>
        <fullName evidence="7">RNA ligase (ATP)</fullName>
    </recommendedName>
</protein>
<dbReference type="AlphaFoldDB" id="A0A0C2WSW2"/>
<reference evidence="5 6" key="1">
    <citation type="submission" date="2014-04" db="EMBL/GenBank/DDBJ databases">
        <title>Evolutionary Origins and Diversification of the Mycorrhizal Mutualists.</title>
        <authorList>
            <consortium name="DOE Joint Genome Institute"/>
            <consortium name="Mycorrhizal Genomics Consortium"/>
            <person name="Kohler A."/>
            <person name="Kuo A."/>
            <person name="Nagy L.G."/>
            <person name="Floudas D."/>
            <person name="Copeland A."/>
            <person name="Barry K.W."/>
            <person name="Cichocki N."/>
            <person name="Veneault-Fourrey C."/>
            <person name="LaButti K."/>
            <person name="Lindquist E.A."/>
            <person name="Lipzen A."/>
            <person name="Lundell T."/>
            <person name="Morin E."/>
            <person name="Murat C."/>
            <person name="Riley R."/>
            <person name="Ohm R."/>
            <person name="Sun H."/>
            <person name="Tunlid A."/>
            <person name="Henrissat B."/>
            <person name="Grigoriev I.V."/>
            <person name="Hibbett D.S."/>
            <person name="Martin F."/>
        </authorList>
    </citation>
    <scope>NUCLEOTIDE SEQUENCE [LARGE SCALE GENOMIC DNA]</scope>
    <source>
        <strain evidence="5 6">Koide BX008</strain>
    </source>
</reference>
<evidence type="ECO:0000256" key="1">
    <source>
        <dbReference type="SAM" id="MobiDB-lite"/>
    </source>
</evidence>
<feature type="domain" description="tRNA ligase kinase" evidence="3">
    <location>
        <begin position="433"/>
        <end position="580"/>
    </location>
</feature>
<dbReference type="FunCoup" id="A0A0C2WSW2">
    <property type="interactions" value="215"/>
</dbReference>
<dbReference type="InterPro" id="IPR015966">
    <property type="entry name" value="tRNA_lig_kin_fungi"/>
</dbReference>
<evidence type="ECO:0008006" key="7">
    <source>
        <dbReference type="Google" id="ProtNLM"/>
    </source>
</evidence>
<dbReference type="Gene3D" id="3.40.50.300">
    <property type="entry name" value="P-loop containing nucleotide triphosphate hydrolases"/>
    <property type="match status" value="1"/>
</dbReference>
<dbReference type="InParanoid" id="A0A0C2WSW2"/>
<dbReference type="HOGENOM" id="CLU_010316_0_0_1"/>
<dbReference type="Pfam" id="PF08302">
    <property type="entry name" value="tRNA_lig_CPD"/>
    <property type="match status" value="1"/>
</dbReference>
<evidence type="ECO:0000259" key="2">
    <source>
        <dbReference type="Pfam" id="PF08302"/>
    </source>
</evidence>
<organism evidence="5 6">
    <name type="scientific">Amanita muscaria (strain Koide BX008)</name>
    <dbReference type="NCBI Taxonomy" id="946122"/>
    <lineage>
        <taxon>Eukaryota</taxon>
        <taxon>Fungi</taxon>
        <taxon>Dikarya</taxon>
        <taxon>Basidiomycota</taxon>
        <taxon>Agaricomycotina</taxon>
        <taxon>Agaricomycetes</taxon>
        <taxon>Agaricomycetidae</taxon>
        <taxon>Agaricales</taxon>
        <taxon>Pluteineae</taxon>
        <taxon>Amanitaceae</taxon>
        <taxon>Amanita</taxon>
    </lineage>
</organism>
<feature type="domain" description="tRNA ligase phosphodiesterase" evidence="2">
    <location>
        <begin position="664"/>
        <end position="853"/>
    </location>
</feature>
<dbReference type="InterPro" id="IPR027417">
    <property type="entry name" value="P-loop_NTPase"/>
</dbReference>
<dbReference type="Pfam" id="PF08303">
    <property type="entry name" value="tRNA_lig_kinase"/>
    <property type="match status" value="1"/>
</dbReference>
<sequence>MIRVRHCICRLFSMTHTKPAYERPDLNHEASNLIADLVSLSKKSPKLVKSSRYPAPSEPNVLVTSWKMNEFKYYDIPSPFPTYARGLFSLELPKHSDDDDPRYRIVARGYDKFFNIGEVPWTEWAFLESHTRPPYILSLKSNGCIIFIGALTPSKLITTSKHSIGPVEGQERSHAQVGEAWLRRYIEQRGKTEADLAKQLWENNWTAIAELCDDSFEEHILPYPPERTGLYLHGINFCTKEFSTLPPSTVDAFAEEWGFVKTKCITLKTISQVCEFTDEIRETGTWEGEPIEGFVVRTHITEPPKASSTTQQGTVPYNAGSTFFFKIKFDEPYLLYRDWREVTKSLLTMQAKSGTMDPRNLPKSKMRREETKIYVNWAINEIKRNPQAFARYQHNQGIIKTREMFLEWRASNKGEKLVEEEKPNDIQESSKTIIVPVAIPGSGKTAISVALAHVFGFAHTQSDDVRAKKPGPAFVRNVMDLLQNHSVVIADKNNHLRQHRSTLRDGSANLTNKKKVRKQNGKKKASVNGDELASPTPIRVRLLALYWDVSSPPSATVFQACAERVRSRGSNHQTLRVDSNSPLPSQQNSSGTELYEDVIWKFIRETQELSPSEVDGIIEMTIGEGLEESIRRAVDGIVKELGLPTPDGKKVQEGIDKAKSYMVAEEKKKPSETARQETKPPRYYGFLPDLDLVDVLDPFFSSIETDPEALSFWHHLKKGGQGRLSVRPHVTIVHKTEVQQRVTGAQELWDRCANLMSEDNGRNILFLIHLTHVVWDGRVMALAVDSISVLPKEGEDDLPHDLAKDFVDSLTDQQRRRLHVTVGTRDNDVLPIEANALVQGWRQGECKEERKVLKLGDAGVTVKSMISGLFT</sequence>
<dbReference type="GO" id="GO:0003972">
    <property type="term" value="F:RNA ligase (ATP) activity"/>
    <property type="evidence" value="ECO:0007669"/>
    <property type="project" value="InterPro"/>
</dbReference>